<sequence>MTSSSSNQLAQDFAFFIHHSTDSRTLTTPANIERTCSICLNLLTTFPSAREAIFDYFNSLISIGVHCFIQNVSLVASVSDLLITIESKLTSLAMQSNSWANILAHWSIDQLFDLTVRFANEANIKKCETLEDRIQLWTQCQAAMTLIKICSACILHDSTAADNALNKYLGASILSRPSFDWVTVSLTLRCGQTLISRLIQLSLQETNQSQIVHGVRRIYAVWSSLEVIAEQEPQIFSQVLMEQIQSLLISDDIQKHVSIISLIQMIFVVVTGPLCDIVYYSLYRSLNTLSLRRLCSSIRQTNTIDIEQLTNEFISGLMRIRTDAFQIIQFILSFIHDEISTDPDEIELTLRNCCKYVLQQLCHECHCKFRLHKDNQKPTIPILSALRTSFDHLLDLLNYTKSSEKIHLINDLCFNVALYNGDDTMIKYIQYIFTNKTSLDILQDIHLEFEYYHPNCLHDALNLIFEQNNSSKISICLENLLQLVLVDERPSLSNNHSIQSIIWSLIDHFSRLLSENCLHYDIILQIFLQLKCYEILPTYEQILQIASSFTDIHIKIIEDNENNLIENLLLWRDTLLNFIHFNNYDFHLFVIITLMDFLIPKLSPFDKVDDTNLTRRPIDNSGSLLEQNVNFNALNSNRVLSRSFRKTLTNDRFIKIPPEYIDQYTMLMTDVFNELIYNDNSQKQQLLICLVTTLIDNILPDSTVDVQFDDDQCKTPNERNLALIRRLDEQPLVWILLEIIATDNNAFQLCLPIIRCLLSALIVQWENVRGEDRATTYLKQLTLSTNLIILLKKARYLPLPLNEIYELFPFVTCYDCFTLLSNIWNYLKQNQQLLTTKLLTQQQTIIRDPLYFDPIRFVIQKNIANVGHIAEHFLHLQLQPTGSIAFISDDERKALTTFVIVGGGPTSIEFSGELHDFIVEDVAKWFPDVKTRVIVVESTDHILGTFDSKLTDYAMNILKSRSEITLKTNTHVKRVDENEVLLSNGEVIPCGLTVWSTGLSPTELTSTLSFLKEKRSGRIYTNDHLQVLIDDKTAINNIFALGDCATPIEHSIPATAQAAAQQAKYLAKRFNQKTFFLANSNEITNDKYPAFNFSNLGMLAYLGGYGGLADLKQTKISGFLSWLLWRSVYMTRLVSFKNRLLVAMFWFKSFVFGRDISRF</sequence>
<evidence type="ECO:0000256" key="3">
    <source>
        <dbReference type="ARBA" id="ARBA00022827"/>
    </source>
</evidence>
<keyword evidence="5" id="KW-0520">NAD</keyword>
<dbReference type="Pfam" id="PF14838">
    <property type="entry name" value="INTS5_C"/>
    <property type="match status" value="1"/>
</dbReference>
<dbReference type="GO" id="GO:0005739">
    <property type="term" value="C:mitochondrion"/>
    <property type="evidence" value="ECO:0007669"/>
    <property type="project" value="TreeGrafter"/>
</dbReference>
<evidence type="ECO:0000256" key="2">
    <source>
        <dbReference type="ARBA" id="ARBA00022630"/>
    </source>
</evidence>
<feature type="domain" description="FAD/NAD(P)-binding" evidence="6">
    <location>
        <begin position="893"/>
        <end position="1063"/>
    </location>
</feature>
<keyword evidence="2" id="KW-0285">Flavoprotein</keyword>
<keyword evidence="3" id="KW-0274">FAD</keyword>
<evidence type="ECO:0000313" key="10">
    <source>
        <dbReference type="EMBL" id="CAF0807293.1"/>
    </source>
</evidence>
<dbReference type="InterPro" id="IPR036188">
    <property type="entry name" value="FAD/NAD-bd_sf"/>
</dbReference>
<feature type="domain" description="Integrator complex subunit 5 C-terminal" evidence="8">
    <location>
        <begin position="235"/>
        <end position="865"/>
    </location>
</feature>
<accession>A0A813T4E8</accession>
<protein>
    <recommendedName>
        <fullName evidence="12">FAD/NAD(P)-binding domain-containing protein</fullName>
    </recommendedName>
</protein>
<evidence type="ECO:0000256" key="4">
    <source>
        <dbReference type="ARBA" id="ARBA00023002"/>
    </source>
</evidence>
<feature type="domain" description="Integrator complex subunit 5 N-terminal" evidence="7">
    <location>
        <begin position="9"/>
        <end position="205"/>
    </location>
</feature>
<comment type="caution">
    <text evidence="10">The sequence shown here is derived from an EMBL/GenBank/DDBJ whole genome shotgun (WGS) entry which is preliminary data.</text>
</comment>
<evidence type="ECO:0000256" key="1">
    <source>
        <dbReference type="ARBA" id="ARBA00005272"/>
    </source>
</evidence>
<evidence type="ECO:0000259" key="9">
    <source>
        <dbReference type="Pfam" id="PF22366"/>
    </source>
</evidence>
<keyword evidence="11" id="KW-1185">Reference proteome</keyword>
<dbReference type="InterPro" id="IPR045024">
    <property type="entry name" value="NDH-2"/>
</dbReference>
<proteinExistence type="inferred from homology"/>
<dbReference type="AlphaFoldDB" id="A0A813T4E8"/>
<dbReference type="SUPFAM" id="SSF51905">
    <property type="entry name" value="FAD/NAD(P)-binding domain"/>
    <property type="match status" value="1"/>
</dbReference>
<dbReference type="Pfam" id="PF07992">
    <property type="entry name" value="Pyr_redox_2"/>
    <property type="match status" value="1"/>
</dbReference>
<feature type="domain" description="External alternative NADH-ubiquinone oxidoreductase-like C-terminal" evidence="9">
    <location>
        <begin position="1096"/>
        <end position="1155"/>
    </location>
</feature>
<gene>
    <name evidence="10" type="ORF">QVE165_LOCUS4544</name>
</gene>
<dbReference type="InterPro" id="IPR029444">
    <property type="entry name" value="INTS5_C"/>
</dbReference>
<organism evidence="10 11">
    <name type="scientific">Adineta steineri</name>
    <dbReference type="NCBI Taxonomy" id="433720"/>
    <lineage>
        <taxon>Eukaryota</taxon>
        <taxon>Metazoa</taxon>
        <taxon>Spiralia</taxon>
        <taxon>Gnathifera</taxon>
        <taxon>Rotifera</taxon>
        <taxon>Eurotatoria</taxon>
        <taxon>Bdelloidea</taxon>
        <taxon>Adinetida</taxon>
        <taxon>Adinetidae</taxon>
        <taxon>Adineta</taxon>
    </lineage>
</organism>
<dbReference type="InterPro" id="IPR023753">
    <property type="entry name" value="FAD/NAD-binding_dom"/>
</dbReference>
<dbReference type="EMBL" id="CAJNOM010000017">
    <property type="protein sequence ID" value="CAF0807293.1"/>
    <property type="molecule type" value="Genomic_DNA"/>
</dbReference>
<dbReference type="InterPro" id="IPR029445">
    <property type="entry name" value="INTS5_N"/>
</dbReference>
<evidence type="ECO:0000259" key="6">
    <source>
        <dbReference type="Pfam" id="PF07992"/>
    </source>
</evidence>
<evidence type="ECO:0000256" key="5">
    <source>
        <dbReference type="ARBA" id="ARBA00023027"/>
    </source>
</evidence>
<dbReference type="InterPro" id="IPR054585">
    <property type="entry name" value="NDH2-like_C"/>
</dbReference>
<comment type="similarity">
    <text evidence="1">Belongs to the NADH dehydrogenase family.</text>
</comment>
<evidence type="ECO:0000259" key="7">
    <source>
        <dbReference type="Pfam" id="PF14837"/>
    </source>
</evidence>
<name>A0A813T4E8_9BILA</name>
<dbReference type="Gene3D" id="3.50.50.100">
    <property type="match status" value="1"/>
</dbReference>
<evidence type="ECO:0000313" key="11">
    <source>
        <dbReference type="Proteomes" id="UP000663832"/>
    </source>
</evidence>
<dbReference type="Pfam" id="PF14837">
    <property type="entry name" value="INTS5_N"/>
    <property type="match status" value="1"/>
</dbReference>
<dbReference type="GO" id="GO:0003954">
    <property type="term" value="F:NADH dehydrogenase activity"/>
    <property type="evidence" value="ECO:0007669"/>
    <property type="project" value="InterPro"/>
</dbReference>
<dbReference type="OrthoDB" id="69088at2759"/>
<dbReference type="Pfam" id="PF22366">
    <property type="entry name" value="NDH2_C"/>
    <property type="match status" value="1"/>
</dbReference>
<dbReference type="PANTHER" id="PTHR43706:SF13">
    <property type="entry name" value="NADH DEHYDROGENASE-RELATED"/>
    <property type="match status" value="1"/>
</dbReference>
<dbReference type="Proteomes" id="UP000663832">
    <property type="component" value="Unassembled WGS sequence"/>
</dbReference>
<dbReference type="PANTHER" id="PTHR43706">
    <property type="entry name" value="NADH DEHYDROGENASE"/>
    <property type="match status" value="1"/>
</dbReference>
<evidence type="ECO:0000259" key="8">
    <source>
        <dbReference type="Pfam" id="PF14838"/>
    </source>
</evidence>
<reference evidence="10" key="1">
    <citation type="submission" date="2021-02" db="EMBL/GenBank/DDBJ databases">
        <authorList>
            <person name="Nowell W R."/>
        </authorList>
    </citation>
    <scope>NUCLEOTIDE SEQUENCE</scope>
</reference>
<evidence type="ECO:0008006" key="12">
    <source>
        <dbReference type="Google" id="ProtNLM"/>
    </source>
</evidence>
<keyword evidence="4" id="KW-0560">Oxidoreductase</keyword>